<gene>
    <name evidence="13" type="ORF">KP79_PYT16777</name>
</gene>
<evidence type="ECO:0000256" key="8">
    <source>
        <dbReference type="ARBA" id="ARBA00022833"/>
    </source>
</evidence>
<dbReference type="Pfam" id="PF04438">
    <property type="entry name" value="zf-HIT"/>
    <property type="match status" value="1"/>
</dbReference>
<keyword evidence="9" id="KW-0539">Nucleus</keyword>
<dbReference type="Gene3D" id="3.30.60.190">
    <property type="match status" value="1"/>
</dbReference>
<dbReference type="PANTHER" id="PTHR13483">
    <property type="entry name" value="BOX C_D SNORNA PROTEIN 1-RELATED"/>
    <property type="match status" value="1"/>
</dbReference>
<evidence type="ECO:0000313" key="14">
    <source>
        <dbReference type="Proteomes" id="UP000242188"/>
    </source>
</evidence>
<keyword evidence="4" id="KW-0963">Cytoplasm</keyword>
<evidence type="ECO:0000313" key="13">
    <source>
        <dbReference type="EMBL" id="OWF40253.1"/>
    </source>
</evidence>
<reference evidence="13 14" key="1">
    <citation type="journal article" date="2017" name="Nat. Ecol. Evol.">
        <title>Scallop genome provides insights into evolution of bilaterian karyotype and development.</title>
        <authorList>
            <person name="Wang S."/>
            <person name="Zhang J."/>
            <person name="Jiao W."/>
            <person name="Li J."/>
            <person name="Xun X."/>
            <person name="Sun Y."/>
            <person name="Guo X."/>
            <person name="Huan P."/>
            <person name="Dong B."/>
            <person name="Zhang L."/>
            <person name="Hu X."/>
            <person name="Sun X."/>
            <person name="Wang J."/>
            <person name="Zhao C."/>
            <person name="Wang Y."/>
            <person name="Wang D."/>
            <person name="Huang X."/>
            <person name="Wang R."/>
            <person name="Lv J."/>
            <person name="Li Y."/>
            <person name="Zhang Z."/>
            <person name="Liu B."/>
            <person name="Lu W."/>
            <person name="Hui Y."/>
            <person name="Liang J."/>
            <person name="Zhou Z."/>
            <person name="Hou R."/>
            <person name="Li X."/>
            <person name="Liu Y."/>
            <person name="Li H."/>
            <person name="Ning X."/>
            <person name="Lin Y."/>
            <person name="Zhao L."/>
            <person name="Xing Q."/>
            <person name="Dou J."/>
            <person name="Li Y."/>
            <person name="Mao J."/>
            <person name="Guo H."/>
            <person name="Dou H."/>
            <person name="Li T."/>
            <person name="Mu C."/>
            <person name="Jiang W."/>
            <person name="Fu Q."/>
            <person name="Fu X."/>
            <person name="Miao Y."/>
            <person name="Liu J."/>
            <person name="Yu Q."/>
            <person name="Li R."/>
            <person name="Liao H."/>
            <person name="Li X."/>
            <person name="Kong Y."/>
            <person name="Jiang Z."/>
            <person name="Chourrout D."/>
            <person name="Li R."/>
            <person name="Bao Z."/>
        </authorList>
    </citation>
    <scope>NUCLEOTIDE SEQUENCE [LARGE SCALE GENOMIC DNA]</scope>
    <source>
        <strain evidence="13 14">PY_sf001</strain>
    </source>
</reference>
<keyword evidence="5" id="KW-0597">Phosphoprotein</keyword>
<dbReference type="GO" id="GO:0000463">
    <property type="term" value="P:maturation of LSU-rRNA from tricistronic rRNA transcript (SSU-rRNA, 5.8S rRNA, LSU-rRNA)"/>
    <property type="evidence" value="ECO:0007669"/>
    <property type="project" value="TreeGrafter"/>
</dbReference>
<feature type="domain" description="HIT-type" evidence="12">
    <location>
        <begin position="6"/>
        <end position="39"/>
    </location>
</feature>
<dbReference type="GO" id="GO:0005737">
    <property type="term" value="C:cytoplasm"/>
    <property type="evidence" value="ECO:0007669"/>
    <property type="project" value="UniProtKB-SubCell"/>
</dbReference>
<dbReference type="GO" id="GO:0008270">
    <property type="term" value="F:zinc ion binding"/>
    <property type="evidence" value="ECO:0007669"/>
    <property type="project" value="UniProtKB-UniRule"/>
</dbReference>
<dbReference type="STRING" id="6573.A0A210PUT5"/>
<name>A0A210PUT5_MIZYE</name>
<comment type="subcellular location">
    <subcellularLocation>
        <location evidence="2">Cytoplasm</location>
    </subcellularLocation>
    <subcellularLocation>
        <location evidence="1">Nucleus</location>
    </subcellularLocation>
</comment>
<dbReference type="GO" id="GO:0000492">
    <property type="term" value="P:box C/D snoRNP assembly"/>
    <property type="evidence" value="ECO:0007669"/>
    <property type="project" value="TreeGrafter"/>
</dbReference>
<dbReference type="InterPro" id="IPR007529">
    <property type="entry name" value="Znf_HIT"/>
</dbReference>
<dbReference type="PROSITE" id="PS51083">
    <property type="entry name" value="ZF_HIT"/>
    <property type="match status" value="1"/>
</dbReference>
<dbReference type="InterPro" id="IPR048371">
    <property type="entry name" value="ZNHIT3_C"/>
</dbReference>
<keyword evidence="7 11" id="KW-0863">Zinc-finger</keyword>
<dbReference type="InterPro" id="IPR051639">
    <property type="entry name" value="BCD1"/>
</dbReference>
<dbReference type="GO" id="GO:0070761">
    <property type="term" value="C:pre-snoRNP complex"/>
    <property type="evidence" value="ECO:0007669"/>
    <property type="project" value="TreeGrafter"/>
</dbReference>
<dbReference type="GO" id="GO:0005634">
    <property type="term" value="C:nucleus"/>
    <property type="evidence" value="ECO:0007669"/>
    <property type="project" value="UniProtKB-SubCell"/>
</dbReference>
<dbReference type="AlphaFoldDB" id="A0A210PUT5"/>
<sequence length="155" mass="17768">MTWIQCQVCEEETSKYKCPKCALQYCSVGCYKNHKETNCVSLQETKKPECSSTVTTEGSQSYDKEMDILFKPEDDEEATEDTLSVHQLQQLGKCPDLHKLLENPHLRDMMTGLTKADNPRTAMDKAMQEPIFTEFVDQCLNIVEDKDCEDSLPWS</sequence>
<dbReference type="EMBL" id="NEDP02005477">
    <property type="protein sequence ID" value="OWF40253.1"/>
    <property type="molecule type" value="Genomic_DNA"/>
</dbReference>
<proteinExistence type="predicted"/>
<organism evidence="13 14">
    <name type="scientific">Mizuhopecten yessoensis</name>
    <name type="common">Japanese scallop</name>
    <name type="synonym">Patinopecten yessoensis</name>
    <dbReference type="NCBI Taxonomy" id="6573"/>
    <lineage>
        <taxon>Eukaryota</taxon>
        <taxon>Metazoa</taxon>
        <taxon>Spiralia</taxon>
        <taxon>Lophotrochozoa</taxon>
        <taxon>Mollusca</taxon>
        <taxon>Bivalvia</taxon>
        <taxon>Autobranchia</taxon>
        <taxon>Pteriomorphia</taxon>
        <taxon>Pectinida</taxon>
        <taxon>Pectinoidea</taxon>
        <taxon>Pectinidae</taxon>
        <taxon>Mizuhopecten</taxon>
    </lineage>
</organism>
<comment type="caution">
    <text evidence="13">The sequence shown here is derived from an EMBL/GenBank/DDBJ whole genome shotgun (WGS) entry which is preliminary data.</text>
</comment>
<keyword evidence="14" id="KW-1185">Reference proteome</keyword>
<evidence type="ECO:0000256" key="4">
    <source>
        <dbReference type="ARBA" id="ARBA00022490"/>
    </source>
</evidence>
<comment type="subunit">
    <text evidence="10">Thyroid receptor interacting proteins (TRIPs) specifically interact with the ligand binding domain of the thyroid receptor (TR). Requires the presence of thyroid hormone for its interaction. Interacts with NUFIP1. Interacts (via HIT-type zinc finger) with the RUVBL1/RUVBL2 complex in the presence of ADP.</text>
</comment>
<evidence type="ECO:0000256" key="11">
    <source>
        <dbReference type="PROSITE-ProRule" id="PRU00453"/>
    </source>
</evidence>
<evidence type="ECO:0000259" key="12">
    <source>
        <dbReference type="PROSITE" id="PS51083"/>
    </source>
</evidence>
<dbReference type="GO" id="GO:0048254">
    <property type="term" value="P:snoRNA localization"/>
    <property type="evidence" value="ECO:0007669"/>
    <property type="project" value="TreeGrafter"/>
</dbReference>
<evidence type="ECO:0000256" key="3">
    <source>
        <dbReference type="ARBA" id="ARBA00021568"/>
    </source>
</evidence>
<keyword evidence="8" id="KW-0862">Zinc</keyword>
<keyword evidence="6" id="KW-0479">Metal-binding</keyword>
<evidence type="ECO:0000256" key="1">
    <source>
        <dbReference type="ARBA" id="ARBA00004123"/>
    </source>
</evidence>
<evidence type="ECO:0000256" key="5">
    <source>
        <dbReference type="ARBA" id="ARBA00022553"/>
    </source>
</evidence>
<evidence type="ECO:0000256" key="7">
    <source>
        <dbReference type="ARBA" id="ARBA00022771"/>
    </source>
</evidence>
<dbReference type="SUPFAM" id="SSF144232">
    <property type="entry name" value="HIT/MYND zinc finger-like"/>
    <property type="match status" value="1"/>
</dbReference>
<evidence type="ECO:0000256" key="6">
    <source>
        <dbReference type="ARBA" id="ARBA00022723"/>
    </source>
</evidence>
<dbReference type="Proteomes" id="UP000242188">
    <property type="component" value="Unassembled WGS sequence"/>
</dbReference>
<evidence type="ECO:0000256" key="9">
    <source>
        <dbReference type="ARBA" id="ARBA00023242"/>
    </source>
</evidence>
<dbReference type="Pfam" id="PF21373">
    <property type="entry name" value="ZNHIT3_C"/>
    <property type="match status" value="1"/>
</dbReference>
<evidence type="ECO:0000256" key="2">
    <source>
        <dbReference type="ARBA" id="ARBA00004496"/>
    </source>
</evidence>
<accession>A0A210PUT5</accession>
<protein>
    <recommendedName>
        <fullName evidence="3">Zinc finger HIT domain-containing protein 3</fullName>
    </recommendedName>
</protein>
<evidence type="ECO:0000256" key="10">
    <source>
        <dbReference type="ARBA" id="ARBA00046946"/>
    </source>
</evidence>
<dbReference type="PANTHER" id="PTHR13483:SF11">
    <property type="entry name" value="ZINC FINGER HIT DOMAIN-CONTAINING PROTEIN 3"/>
    <property type="match status" value="1"/>
</dbReference>
<dbReference type="CDD" id="cd23024">
    <property type="entry name" value="zf-HIT_ZNHIT2-3"/>
    <property type="match status" value="1"/>
</dbReference>
<dbReference type="OrthoDB" id="18412at2759"/>